<dbReference type="EMBL" id="ML213524">
    <property type="protein sequence ID" value="TFK47353.1"/>
    <property type="molecule type" value="Genomic_DNA"/>
</dbReference>
<protein>
    <submittedName>
        <fullName evidence="2">Uncharacterized protein</fullName>
    </submittedName>
</protein>
<proteinExistence type="predicted"/>
<evidence type="ECO:0000256" key="1">
    <source>
        <dbReference type="SAM" id="MobiDB-lite"/>
    </source>
</evidence>
<accession>A0A5C3MR98</accession>
<evidence type="ECO:0000313" key="2">
    <source>
        <dbReference type="EMBL" id="TFK47353.1"/>
    </source>
</evidence>
<reference evidence="2 3" key="1">
    <citation type="journal article" date="2019" name="Nat. Ecol. Evol.">
        <title>Megaphylogeny resolves global patterns of mushroom evolution.</title>
        <authorList>
            <person name="Varga T."/>
            <person name="Krizsan K."/>
            <person name="Foldi C."/>
            <person name="Dima B."/>
            <person name="Sanchez-Garcia M."/>
            <person name="Sanchez-Ramirez S."/>
            <person name="Szollosi G.J."/>
            <person name="Szarkandi J.G."/>
            <person name="Papp V."/>
            <person name="Albert L."/>
            <person name="Andreopoulos W."/>
            <person name="Angelini C."/>
            <person name="Antonin V."/>
            <person name="Barry K.W."/>
            <person name="Bougher N.L."/>
            <person name="Buchanan P."/>
            <person name="Buyck B."/>
            <person name="Bense V."/>
            <person name="Catcheside P."/>
            <person name="Chovatia M."/>
            <person name="Cooper J."/>
            <person name="Damon W."/>
            <person name="Desjardin D."/>
            <person name="Finy P."/>
            <person name="Geml J."/>
            <person name="Haridas S."/>
            <person name="Hughes K."/>
            <person name="Justo A."/>
            <person name="Karasinski D."/>
            <person name="Kautmanova I."/>
            <person name="Kiss B."/>
            <person name="Kocsube S."/>
            <person name="Kotiranta H."/>
            <person name="LaButti K.M."/>
            <person name="Lechner B.E."/>
            <person name="Liimatainen K."/>
            <person name="Lipzen A."/>
            <person name="Lukacs Z."/>
            <person name="Mihaltcheva S."/>
            <person name="Morgado L.N."/>
            <person name="Niskanen T."/>
            <person name="Noordeloos M.E."/>
            <person name="Ohm R.A."/>
            <person name="Ortiz-Santana B."/>
            <person name="Ovrebo C."/>
            <person name="Racz N."/>
            <person name="Riley R."/>
            <person name="Savchenko A."/>
            <person name="Shiryaev A."/>
            <person name="Soop K."/>
            <person name="Spirin V."/>
            <person name="Szebenyi C."/>
            <person name="Tomsovsky M."/>
            <person name="Tulloss R.E."/>
            <person name="Uehling J."/>
            <person name="Grigoriev I.V."/>
            <person name="Vagvolgyi C."/>
            <person name="Papp T."/>
            <person name="Martin F.M."/>
            <person name="Miettinen O."/>
            <person name="Hibbett D.S."/>
            <person name="Nagy L.G."/>
        </authorList>
    </citation>
    <scope>NUCLEOTIDE SEQUENCE [LARGE SCALE GENOMIC DNA]</scope>
    <source>
        <strain evidence="2 3">OMC1185</strain>
    </source>
</reference>
<dbReference type="AlphaFoldDB" id="A0A5C3MR98"/>
<keyword evidence="3" id="KW-1185">Reference proteome</keyword>
<feature type="compositionally biased region" description="Polar residues" evidence="1">
    <location>
        <begin position="156"/>
        <end position="182"/>
    </location>
</feature>
<dbReference type="Proteomes" id="UP000305948">
    <property type="component" value="Unassembled WGS sequence"/>
</dbReference>
<name>A0A5C3MR98_9AGAM</name>
<organism evidence="2 3">
    <name type="scientific">Heliocybe sulcata</name>
    <dbReference type="NCBI Taxonomy" id="5364"/>
    <lineage>
        <taxon>Eukaryota</taxon>
        <taxon>Fungi</taxon>
        <taxon>Dikarya</taxon>
        <taxon>Basidiomycota</taxon>
        <taxon>Agaricomycotina</taxon>
        <taxon>Agaricomycetes</taxon>
        <taxon>Gloeophyllales</taxon>
        <taxon>Gloeophyllaceae</taxon>
        <taxon>Heliocybe</taxon>
    </lineage>
</organism>
<sequence length="182" mass="19927">MRQYSVRATFLETGRSVLLVQTPDLSQILLSQHPTQEAKMDITHDAKTVFLSGINTEVPSKLHGSQAVPCALITLLPQAFACLRTRHSGAVPRDQHTIHRKPGKQAQTTVLSVPSCLGAPRINRHHALIAHTGTWLRLSSLLGFVAVSVWHGDSPVQPSHQDQRQSQPAFSRTPLQGTRTAS</sequence>
<evidence type="ECO:0000313" key="3">
    <source>
        <dbReference type="Proteomes" id="UP000305948"/>
    </source>
</evidence>
<feature type="region of interest" description="Disordered" evidence="1">
    <location>
        <begin position="155"/>
        <end position="182"/>
    </location>
</feature>
<gene>
    <name evidence="2" type="ORF">OE88DRAFT_794916</name>
</gene>